<dbReference type="SUPFAM" id="SSF46689">
    <property type="entry name" value="Homeodomain-like"/>
    <property type="match status" value="1"/>
</dbReference>
<organism evidence="13 14">
    <name type="scientific">Inquilinus limosus MP06</name>
    <dbReference type="NCBI Taxonomy" id="1398085"/>
    <lineage>
        <taxon>Bacteria</taxon>
        <taxon>Pseudomonadati</taxon>
        <taxon>Pseudomonadota</taxon>
        <taxon>Alphaproteobacteria</taxon>
        <taxon>Rhodospirillales</taxon>
        <taxon>Rhodospirillaceae</taxon>
        <taxon>Inquilinus</taxon>
    </lineage>
</organism>
<proteinExistence type="inferred from homology"/>
<evidence type="ECO:0000256" key="8">
    <source>
        <dbReference type="ARBA" id="ARBA00023125"/>
    </source>
</evidence>
<dbReference type="Proteomes" id="UP000029995">
    <property type="component" value="Unassembled WGS sequence"/>
</dbReference>
<dbReference type="InterPro" id="IPR036217">
    <property type="entry name" value="MethylDNA_cys_MeTrfase_DNAb"/>
</dbReference>
<keyword evidence="9" id="KW-0804">Transcription</keyword>
<dbReference type="SMART" id="SM00342">
    <property type="entry name" value="HTH_ARAC"/>
    <property type="match status" value="1"/>
</dbReference>
<evidence type="ECO:0000313" key="13">
    <source>
        <dbReference type="EMBL" id="KGM32056.1"/>
    </source>
</evidence>
<keyword evidence="5 13" id="KW-0808">Transferase</keyword>
<keyword evidence="4 13" id="KW-0489">Methyltransferase</keyword>
<gene>
    <name evidence="13" type="ORF">P409_23615</name>
</gene>
<evidence type="ECO:0000256" key="1">
    <source>
        <dbReference type="ARBA" id="ARBA00001286"/>
    </source>
</evidence>
<dbReference type="EC" id="2.1.1.63" evidence="3"/>
<dbReference type="InterPro" id="IPR036631">
    <property type="entry name" value="MGMT_N_sf"/>
</dbReference>
<dbReference type="OrthoDB" id="9802228at2"/>
<feature type="domain" description="HTH araC/xylS-type" evidence="12">
    <location>
        <begin position="22"/>
        <end position="119"/>
    </location>
</feature>
<dbReference type="PANTHER" id="PTHR10815">
    <property type="entry name" value="METHYLATED-DNA--PROTEIN-CYSTEINE METHYLTRANSFERASE"/>
    <property type="match status" value="1"/>
</dbReference>
<evidence type="ECO:0000256" key="4">
    <source>
        <dbReference type="ARBA" id="ARBA00022603"/>
    </source>
</evidence>
<dbReference type="InterPro" id="IPR018060">
    <property type="entry name" value="HTH_AraC"/>
</dbReference>
<evidence type="ECO:0000256" key="11">
    <source>
        <dbReference type="ARBA" id="ARBA00049348"/>
    </source>
</evidence>
<evidence type="ECO:0000256" key="6">
    <source>
        <dbReference type="ARBA" id="ARBA00022763"/>
    </source>
</evidence>
<dbReference type="Gene3D" id="1.10.10.60">
    <property type="entry name" value="Homeodomain-like"/>
    <property type="match status" value="1"/>
</dbReference>
<dbReference type="Pfam" id="PF01035">
    <property type="entry name" value="DNA_binding_1"/>
    <property type="match status" value="1"/>
</dbReference>
<protein>
    <recommendedName>
        <fullName evidence="3">methylated-DNA--[protein]-cysteine S-methyltransferase</fullName>
        <ecNumber evidence="3">2.1.1.63</ecNumber>
    </recommendedName>
</protein>
<name>A0A0A0CZY3_9PROT</name>
<reference evidence="13 14" key="1">
    <citation type="submission" date="2014-01" db="EMBL/GenBank/DDBJ databases">
        <title>Genome sequence determination for a cystic fibrosis isolate, Inquilinus limosus.</title>
        <authorList>
            <person name="Pino M."/>
            <person name="Di Conza J."/>
            <person name="Gutkind G."/>
        </authorList>
    </citation>
    <scope>NUCLEOTIDE SEQUENCE [LARGE SCALE GENOMIC DNA]</scope>
    <source>
        <strain evidence="13 14">MP06</strain>
    </source>
</reference>
<dbReference type="InterPro" id="IPR018062">
    <property type="entry name" value="HTH_AraC-typ_CS"/>
</dbReference>
<dbReference type="Gene3D" id="3.30.160.70">
    <property type="entry name" value="Methylated DNA-protein cysteine methyltransferase domain"/>
    <property type="match status" value="1"/>
</dbReference>
<evidence type="ECO:0000256" key="7">
    <source>
        <dbReference type="ARBA" id="ARBA00023015"/>
    </source>
</evidence>
<keyword evidence="8" id="KW-0238">DNA-binding</keyword>
<dbReference type="FunFam" id="1.10.10.10:FF:000214">
    <property type="entry name" value="Methylated-DNA--protein-cysteine methyltransferase"/>
    <property type="match status" value="1"/>
</dbReference>
<evidence type="ECO:0000256" key="3">
    <source>
        <dbReference type="ARBA" id="ARBA00011918"/>
    </source>
</evidence>
<evidence type="ECO:0000256" key="9">
    <source>
        <dbReference type="ARBA" id="ARBA00023163"/>
    </source>
</evidence>
<dbReference type="PROSITE" id="PS01124">
    <property type="entry name" value="HTH_ARAC_FAMILY_2"/>
    <property type="match status" value="1"/>
</dbReference>
<dbReference type="GO" id="GO:0003908">
    <property type="term" value="F:methylated-DNA-[protein]-cysteine S-methyltransferase activity"/>
    <property type="evidence" value="ECO:0007669"/>
    <property type="project" value="UniProtKB-EC"/>
</dbReference>
<keyword evidence="6" id="KW-0227">DNA damage</keyword>
<dbReference type="Gene3D" id="1.10.10.10">
    <property type="entry name" value="Winged helix-like DNA-binding domain superfamily/Winged helix DNA-binding domain"/>
    <property type="match status" value="1"/>
</dbReference>
<dbReference type="InterPro" id="IPR036388">
    <property type="entry name" value="WH-like_DNA-bd_sf"/>
</dbReference>
<dbReference type="PANTHER" id="PTHR10815:SF13">
    <property type="entry name" value="METHYLATED-DNA--PROTEIN-CYSTEINE METHYLTRANSFERASE"/>
    <property type="match status" value="1"/>
</dbReference>
<dbReference type="SUPFAM" id="SSF46767">
    <property type="entry name" value="Methylated DNA-protein cysteine methyltransferase, C-terminal domain"/>
    <property type="match status" value="1"/>
</dbReference>
<dbReference type="PROSITE" id="PS00374">
    <property type="entry name" value="MGMT"/>
    <property type="match status" value="1"/>
</dbReference>
<dbReference type="SUPFAM" id="SSF53155">
    <property type="entry name" value="Methylated DNA-protein cysteine methyltransferase domain"/>
    <property type="match status" value="1"/>
</dbReference>
<dbReference type="AlphaFoldDB" id="A0A0A0CZY3"/>
<dbReference type="InterPro" id="IPR014048">
    <property type="entry name" value="MethylDNA_cys_MeTrfase_DNA-bd"/>
</dbReference>
<dbReference type="InterPro" id="IPR009057">
    <property type="entry name" value="Homeodomain-like_sf"/>
</dbReference>
<keyword evidence="7" id="KW-0805">Transcription regulation</keyword>
<comment type="caution">
    <text evidence="13">The sequence shown here is derived from an EMBL/GenBank/DDBJ whole genome shotgun (WGS) entry which is preliminary data.</text>
</comment>
<dbReference type="Pfam" id="PF12833">
    <property type="entry name" value="HTH_18"/>
    <property type="match status" value="1"/>
</dbReference>
<dbReference type="GO" id="GO:0003700">
    <property type="term" value="F:DNA-binding transcription factor activity"/>
    <property type="evidence" value="ECO:0007669"/>
    <property type="project" value="InterPro"/>
</dbReference>
<accession>A0A0A0CZY3</accession>
<keyword evidence="10" id="KW-0234">DNA repair</keyword>
<evidence type="ECO:0000256" key="5">
    <source>
        <dbReference type="ARBA" id="ARBA00022679"/>
    </source>
</evidence>
<evidence type="ECO:0000256" key="2">
    <source>
        <dbReference type="ARBA" id="ARBA00008711"/>
    </source>
</evidence>
<dbReference type="GO" id="GO:0006281">
    <property type="term" value="P:DNA repair"/>
    <property type="evidence" value="ECO:0007669"/>
    <property type="project" value="UniProtKB-KW"/>
</dbReference>
<evidence type="ECO:0000259" key="12">
    <source>
        <dbReference type="PROSITE" id="PS01124"/>
    </source>
</evidence>
<comment type="catalytic activity">
    <reaction evidence="11">
        <text>a 6-O-methyl-2'-deoxyguanosine in DNA + L-cysteinyl-[protein] = S-methyl-L-cysteinyl-[protein] + a 2'-deoxyguanosine in DNA</text>
        <dbReference type="Rhea" id="RHEA:24000"/>
        <dbReference type="Rhea" id="RHEA-COMP:10131"/>
        <dbReference type="Rhea" id="RHEA-COMP:10132"/>
        <dbReference type="Rhea" id="RHEA-COMP:11367"/>
        <dbReference type="Rhea" id="RHEA-COMP:11368"/>
        <dbReference type="ChEBI" id="CHEBI:29950"/>
        <dbReference type="ChEBI" id="CHEBI:82612"/>
        <dbReference type="ChEBI" id="CHEBI:85445"/>
        <dbReference type="ChEBI" id="CHEBI:85448"/>
        <dbReference type="EC" id="2.1.1.63"/>
    </reaction>
</comment>
<dbReference type="PROSITE" id="PS00041">
    <property type="entry name" value="HTH_ARAC_FAMILY_1"/>
    <property type="match status" value="1"/>
</dbReference>
<evidence type="ECO:0000313" key="14">
    <source>
        <dbReference type="Proteomes" id="UP000029995"/>
    </source>
</evidence>
<sequence>MSMLPADDLAGAADEPHHEAVARAIALLVERRDDPPDLATLAAEAGLHPHHFQRVFSRWVGISPKRFAQYLRLDHARRLLSVQSSLLDAALDTGLSGPSRLHDLFVTCEAMTPGDWKACGAGLVIRWGLHSSPFGRCIVGTTDRGVCWFSFITGDETAAVAEFAGEWPGAELVRDQAATAAVVATMFAPIGQRPPLPVLLRGTNFQVKVWEALLSIPPGRVASYGDVAAAIGRPSASRAVGGAVGSNPVSVLIPCHRVIRASGIIHTYRWGSSKKQALLAWEAGLTGVKAA</sequence>
<dbReference type="GO" id="GO:0043565">
    <property type="term" value="F:sequence-specific DNA binding"/>
    <property type="evidence" value="ECO:0007669"/>
    <property type="project" value="InterPro"/>
</dbReference>
<comment type="catalytic activity">
    <reaction evidence="1">
        <text>a 4-O-methyl-thymidine in DNA + L-cysteinyl-[protein] = a thymidine in DNA + S-methyl-L-cysteinyl-[protein]</text>
        <dbReference type="Rhea" id="RHEA:53428"/>
        <dbReference type="Rhea" id="RHEA-COMP:10131"/>
        <dbReference type="Rhea" id="RHEA-COMP:10132"/>
        <dbReference type="Rhea" id="RHEA-COMP:13555"/>
        <dbReference type="Rhea" id="RHEA-COMP:13556"/>
        <dbReference type="ChEBI" id="CHEBI:29950"/>
        <dbReference type="ChEBI" id="CHEBI:82612"/>
        <dbReference type="ChEBI" id="CHEBI:137386"/>
        <dbReference type="ChEBI" id="CHEBI:137387"/>
        <dbReference type="EC" id="2.1.1.63"/>
    </reaction>
</comment>
<dbReference type="NCBIfam" id="TIGR00589">
    <property type="entry name" value="ogt"/>
    <property type="match status" value="1"/>
</dbReference>
<comment type="similarity">
    <text evidence="2">Belongs to the MGMT family.</text>
</comment>
<dbReference type="CDD" id="cd06445">
    <property type="entry name" value="ATase"/>
    <property type="match status" value="1"/>
</dbReference>
<dbReference type="GO" id="GO:0032259">
    <property type="term" value="P:methylation"/>
    <property type="evidence" value="ECO:0007669"/>
    <property type="project" value="UniProtKB-KW"/>
</dbReference>
<dbReference type="InterPro" id="IPR001497">
    <property type="entry name" value="MethylDNA_cys_MeTrfase_AS"/>
</dbReference>
<dbReference type="EMBL" id="JANX01000384">
    <property type="protein sequence ID" value="KGM32056.1"/>
    <property type="molecule type" value="Genomic_DNA"/>
</dbReference>
<evidence type="ECO:0000256" key="10">
    <source>
        <dbReference type="ARBA" id="ARBA00023204"/>
    </source>
</evidence>